<accession>S3BTV1</accession>
<dbReference type="InterPro" id="IPR002737">
    <property type="entry name" value="MEMO1_fam"/>
</dbReference>
<dbReference type="AlphaFoldDB" id="S3BTV1"/>
<dbReference type="Proteomes" id="UP000016923">
    <property type="component" value="Unassembled WGS sequence"/>
</dbReference>
<dbReference type="PANTHER" id="PTHR11060">
    <property type="entry name" value="PROTEIN MEMO1"/>
    <property type="match status" value="1"/>
</dbReference>
<dbReference type="HAMAP" id="MF_00055">
    <property type="entry name" value="MEMO1"/>
    <property type="match status" value="1"/>
</dbReference>
<evidence type="ECO:0000313" key="3">
    <source>
        <dbReference type="Proteomes" id="UP000016923"/>
    </source>
</evidence>
<evidence type="ECO:0000313" key="2">
    <source>
        <dbReference type="EMBL" id="EPE04674.1"/>
    </source>
</evidence>
<dbReference type="EMBL" id="KE148159">
    <property type="protein sequence ID" value="EPE04674.1"/>
    <property type="molecule type" value="Genomic_DNA"/>
</dbReference>
<dbReference type="HOGENOM" id="CLU_038085_0_0_1"/>
<dbReference type="PANTHER" id="PTHR11060:SF0">
    <property type="entry name" value="PROTEIN MEMO1"/>
    <property type="match status" value="1"/>
</dbReference>
<dbReference type="VEuPathDB" id="FungiDB:F503_06223"/>
<dbReference type="STRING" id="1262450.S3BTV1"/>
<evidence type="ECO:0000256" key="1">
    <source>
        <dbReference type="ARBA" id="ARBA00006315"/>
    </source>
</evidence>
<proteinExistence type="inferred from homology"/>
<dbReference type="eggNOG" id="KOG3086">
    <property type="taxonomic scope" value="Eukaryota"/>
</dbReference>
<dbReference type="CDD" id="cd07361">
    <property type="entry name" value="MEMO_like"/>
    <property type="match status" value="1"/>
</dbReference>
<dbReference type="Gene3D" id="3.40.830.10">
    <property type="entry name" value="LigB-like"/>
    <property type="match status" value="1"/>
</dbReference>
<keyword evidence="3" id="KW-1185">Reference proteome</keyword>
<reference evidence="2 3" key="1">
    <citation type="journal article" date="2013" name="BMC Genomics">
        <title>The genome and transcriptome of the pine saprophyte Ophiostoma piceae, and a comparison with the bark beetle-associated pine pathogen Grosmannia clavigera.</title>
        <authorList>
            <person name="Haridas S."/>
            <person name="Wang Y."/>
            <person name="Lim L."/>
            <person name="Massoumi Alamouti S."/>
            <person name="Jackman S."/>
            <person name="Docking R."/>
            <person name="Robertson G."/>
            <person name="Birol I."/>
            <person name="Bohlmann J."/>
            <person name="Breuil C."/>
        </authorList>
    </citation>
    <scope>NUCLEOTIDE SEQUENCE [LARGE SCALE GENOMIC DNA]</scope>
    <source>
        <strain evidence="2 3">UAMH 11346</strain>
    </source>
</reference>
<gene>
    <name evidence="2" type="ORF">F503_06223</name>
</gene>
<sequence length="336" mass="36916">MALRGTRAADHAGSWYTADAKTLSTELDEWLDNVPAQVDGQSVPIAGARAVIAPHAGYRYSGPCAAWAYRALDLRRAKRVFVLGPSHTYYLRGCALTTFAKFETPFGDFQVDSDTVTQLRDTGKFSAIPRHNDVAEHSLEMHLPYIWKVLERTLSKDAAWPTLVPIMVGDGDGAAEKALGELLLPYLEDPENAFVVSSDFCHWGRNFQYYHYCPGSDFTEIRELSSRSGSRPRPAEPPVHDFIQTLDAAAFTAIETGSQAVFVDYLRLTENTVCGRHPISVTMAALELLAAKSCSAEGADAAKGCKRFSFVRYERSELAQSTSDSSVSYGSAYATF</sequence>
<organism evidence="2 3">
    <name type="scientific">Ophiostoma piceae (strain UAMH 11346)</name>
    <name type="common">Sap stain fungus</name>
    <dbReference type="NCBI Taxonomy" id="1262450"/>
    <lineage>
        <taxon>Eukaryota</taxon>
        <taxon>Fungi</taxon>
        <taxon>Dikarya</taxon>
        <taxon>Ascomycota</taxon>
        <taxon>Pezizomycotina</taxon>
        <taxon>Sordariomycetes</taxon>
        <taxon>Sordariomycetidae</taxon>
        <taxon>Ophiostomatales</taxon>
        <taxon>Ophiostomataceae</taxon>
        <taxon>Ophiostoma</taxon>
    </lineage>
</organism>
<evidence type="ECO:0008006" key="4">
    <source>
        <dbReference type="Google" id="ProtNLM"/>
    </source>
</evidence>
<protein>
    <recommendedName>
        <fullName evidence="4">Duf52 domain-containing protein</fullName>
    </recommendedName>
</protein>
<name>S3BTV1_OPHP1</name>
<dbReference type="OrthoDB" id="417112at2759"/>
<dbReference type="Pfam" id="PF01875">
    <property type="entry name" value="Memo"/>
    <property type="match status" value="1"/>
</dbReference>
<dbReference type="OMA" id="MHLPYIH"/>
<comment type="similarity">
    <text evidence="1">Belongs to the MEMO1 family.</text>
</comment>
<dbReference type="NCBIfam" id="TIGR04336">
    <property type="entry name" value="AmmeMemoSam_B"/>
    <property type="match status" value="1"/>
</dbReference>